<gene>
    <name evidence="2" type="ORF">Nepgr_010372</name>
</gene>
<feature type="compositionally biased region" description="Polar residues" evidence="1">
    <location>
        <begin position="1"/>
        <end position="19"/>
    </location>
</feature>
<keyword evidence="3" id="KW-1185">Reference proteome</keyword>
<dbReference type="Proteomes" id="UP001279734">
    <property type="component" value="Unassembled WGS sequence"/>
</dbReference>
<evidence type="ECO:0000256" key="1">
    <source>
        <dbReference type="SAM" id="MobiDB-lite"/>
    </source>
</evidence>
<protein>
    <submittedName>
        <fullName evidence="2">Uncharacterized protein</fullName>
    </submittedName>
</protein>
<organism evidence="2 3">
    <name type="scientific">Nepenthes gracilis</name>
    <name type="common">Slender pitcher plant</name>
    <dbReference type="NCBI Taxonomy" id="150966"/>
    <lineage>
        <taxon>Eukaryota</taxon>
        <taxon>Viridiplantae</taxon>
        <taxon>Streptophyta</taxon>
        <taxon>Embryophyta</taxon>
        <taxon>Tracheophyta</taxon>
        <taxon>Spermatophyta</taxon>
        <taxon>Magnoliopsida</taxon>
        <taxon>eudicotyledons</taxon>
        <taxon>Gunneridae</taxon>
        <taxon>Pentapetalae</taxon>
        <taxon>Caryophyllales</taxon>
        <taxon>Nepenthaceae</taxon>
        <taxon>Nepenthes</taxon>
    </lineage>
</organism>
<accession>A0AAD3XL04</accession>
<name>A0AAD3XL04_NEPGR</name>
<sequence length="113" mass="12659">MMLNQHSAGGLGSNRQPQKWSGDRGERERIFGTDDGHHCCAKHLGMKWMPGDALGIANASVRKPLRRLREMTLIIDASVVSLKWIRMLQIAMYKTQMQSPITEGSGIRKPTIT</sequence>
<reference evidence="2" key="1">
    <citation type="submission" date="2023-05" db="EMBL/GenBank/DDBJ databases">
        <title>Nepenthes gracilis genome sequencing.</title>
        <authorList>
            <person name="Fukushima K."/>
        </authorList>
    </citation>
    <scope>NUCLEOTIDE SEQUENCE</scope>
    <source>
        <strain evidence="2">SING2019-196</strain>
    </source>
</reference>
<dbReference type="EMBL" id="BSYO01000008">
    <property type="protein sequence ID" value="GMH08532.1"/>
    <property type="molecule type" value="Genomic_DNA"/>
</dbReference>
<dbReference type="AlphaFoldDB" id="A0AAD3XL04"/>
<comment type="caution">
    <text evidence="2">The sequence shown here is derived from an EMBL/GenBank/DDBJ whole genome shotgun (WGS) entry which is preliminary data.</text>
</comment>
<evidence type="ECO:0000313" key="2">
    <source>
        <dbReference type="EMBL" id="GMH08532.1"/>
    </source>
</evidence>
<feature type="region of interest" description="Disordered" evidence="1">
    <location>
        <begin position="1"/>
        <end position="29"/>
    </location>
</feature>
<evidence type="ECO:0000313" key="3">
    <source>
        <dbReference type="Proteomes" id="UP001279734"/>
    </source>
</evidence>
<proteinExistence type="predicted"/>